<dbReference type="CDD" id="cd00093">
    <property type="entry name" value="HTH_XRE"/>
    <property type="match status" value="1"/>
</dbReference>
<dbReference type="Proteomes" id="UP000589373">
    <property type="component" value="Unassembled WGS sequence"/>
</dbReference>
<organism evidence="2 3">
    <name type="scientific">Trichococcus flocculiformis</name>
    <dbReference type="NCBI Taxonomy" id="82803"/>
    <lineage>
        <taxon>Bacteria</taxon>
        <taxon>Bacillati</taxon>
        <taxon>Bacillota</taxon>
        <taxon>Bacilli</taxon>
        <taxon>Lactobacillales</taxon>
        <taxon>Carnobacteriaceae</taxon>
        <taxon>Trichococcus</taxon>
    </lineage>
</organism>
<dbReference type="Gene3D" id="1.10.260.40">
    <property type="entry name" value="lambda repressor-like DNA-binding domains"/>
    <property type="match status" value="1"/>
</dbReference>
<dbReference type="PROSITE" id="PS50943">
    <property type="entry name" value="HTH_CROC1"/>
    <property type="match status" value="1"/>
</dbReference>
<proteinExistence type="predicted"/>
<dbReference type="InterPro" id="IPR001387">
    <property type="entry name" value="Cro/C1-type_HTH"/>
</dbReference>
<sequence>MDTITLGSFIREKRERLGKTLRGLAAELSIAAPYLHDIEKGNRTPSEKLLPAFITYLRLSQEDENTLYDLVGGRRQGVYPDLTAYIQQSDLARVALRKARDCNIPDTMWIRIIESIDNGG</sequence>
<dbReference type="Pfam" id="PF13560">
    <property type="entry name" value="HTH_31"/>
    <property type="match status" value="1"/>
</dbReference>
<reference evidence="2 3" key="1">
    <citation type="journal article" date="2020" name="Biotechnol. Biofuels">
        <title>New insights from the biogas microbiome by comprehensive genome-resolved metagenomics of nearly 1600 species originating from multiple anaerobic digesters.</title>
        <authorList>
            <person name="Campanaro S."/>
            <person name="Treu L."/>
            <person name="Rodriguez-R L.M."/>
            <person name="Kovalovszki A."/>
            <person name="Ziels R.M."/>
            <person name="Maus I."/>
            <person name="Zhu X."/>
            <person name="Kougias P.G."/>
            <person name="Basile A."/>
            <person name="Luo G."/>
            <person name="Schluter A."/>
            <person name="Konstantinidis K.T."/>
            <person name="Angelidaki I."/>
        </authorList>
    </citation>
    <scope>NUCLEOTIDE SEQUENCE [LARGE SCALE GENOMIC DNA]</scope>
    <source>
        <strain evidence="2">AS07pgkLD_105</strain>
    </source>
</reference>
<dbReference type="SMART" id="SM00530">
    <property type="entry name" value="HTH_XRE"/>
    <property type="match status" value="1"/>
</dbReference>
<dbReference type="GO" id="GO:0003677">
    <property type="term" value="F:DNA binding"/>
    <property type="evidence" value="ECO:0007669"/>
    <property type="project" value="InterPro"/>
</dbReference>
<evidence type="ECO:0000313" key="3">
    <source>
        <dbReference type="Proteomes" id="UP000589373"/>
    </source>
</evidence>
<name>A0A847D7T4_9LACT</name>
<evidence type="ECO:0000313" key="2">
    <source>
        <dbReference type="EMBL" id="NLD32806.1"/>
    </source>
</evidence>
<accession>A0A847D7T4</accession>
<gene>
    <name evidence="2" type="ORF">GX662_11215</name>
</gene>
<dbReference type="SUPFAM" id="SSF47413">
    <property type="entry name" value="lambda repressor-like DNA-binding domains"/>
    <property type="match status" value="1"/>
</dbReference>
<dbReference type="InterPro" id="IPR010982">
    <property type="entry name" value="Lambda_DNA-bd_dom_sf"/>
</dbReference>
<evidence type="ECO:0000259" key="1">
    <source>
        <dbReference type="PROSITE" id="PS50943"/>
    </source>
</evidence>
<dbReference type="AlphaFoldDB" id="A0A847D7T4"/>
<dbReference type="EMBL" id="JAAZCD010000250">
    <property type="protein sequence ID" value="NLD32806.1"/>
    <property type="molecule type" value="Genomic_DNA"/>
</dbReference>
<protein>
    <submittedName>
        <fullName evidence="2">Helix-turn-helix domain-containing protein</fullName>
    </submittedName>
</protein>
<dbReference type="RefSeq" id="WP_276647824.1">
    <property type="nucleotide sequence ID" value="NZ_JAAZCD010000250.1"/>
</dbReference>
<feature type="domain" description="HTH cro/C1-type" evidence="1">
    <location>
        <begin position="10"/>
        <end position="64"/>
    </location>
</feature>
<comment type="caution">
    <text evidence="2">The sequence shown here is derived from an EMBL/GenBank/DDBJ whole genome shotgun (WGS) entry which is preliminary data.</text>
</comment>